<dbReference type="EMBL" id="PDSK01000115">
    <property type="protein sequence ID" value="PIE32348.1"/>
    <property type="molecule type" value="Genomic_DNA"/>
</dbReference>
<evidence type="ECO:0000313" key="2">
    <source>
        <dbReference type="Proteomes" id="UP000230821"/>
    </source>
</evidence>
<accession>A0A2G6K9H2</accession>
<comment type="caution">
    <text evidence="1">The sequence shown here is derived from an EMBL/GenBank/DDBJ whole genome shotgun (WGS) entry which is preliminary data.</text>
</comment>
<organism evidence="1 2">
    <name type="scientific">candidate division KSB3 bacterium</name>
    <dbReference type="NCBI Taxonomy" id="2044937"/>
    <lineage>
        <taxon>Bacteria</taxon>
        <taxon>candidate division KSB3</taxon>
    </lineage>
</organism>
<reference evidence="1 2" key="1">
    <citation type="submission" date="2017-10" db="EMBL/GenBank/DDBJ databases">
        <title>Novel microbial diversity and functional potential in the marine mammal oral microbiome.</title>
        <authorList>
            <person name="Dudek N.K."/>
            <person name="Sun C.L."/>
            <person name="Burstein D."/>
            <person name="Kantor R.S."/>
            <person name="Aliaga Goltsman D.S."/>
            <person name="Bik E.M."/>
            <person name="Thomas B.C."/>
            <person name="Banfield J.F."/>
            <person name="Relman D.A."/>
        </authorList>
    </citation>
    <scope>NUCLEOTIDE SEQUENCE [LARGE SCALE GENOMIC DNA]</scope>
    <source>
        <strain evidence="1">DOLJORAL78_47_16</strain>
    </source>
</reference>
<name>A0A2G6K9H2_9BACT</name>
<dbReference type="AlphaFoldDB" id="A0A2G6K9H2"/>
<evidence type="ECO:0000313" key="1">
    <source>
        <dbReference type="EMBL" id="PIE32348.1"/>
    </source>
</evidence>
<gene>
    <name evidence="1" type="ORF">CSA56_15875</name>
</gene>
<protein>
    <submittedName>
        <fullName evidence="1">Uncharacterized protein</fullName>
    </submittedName>
</protein>
<proteinExistence type="predicted"/>
<sequence length="188" mass="22156">MFRPLKKTVTCSEPHSVPSVMLLCFQNDEMIALTAQQYHTESSFYLTQVFQHEPQSFRRKNAPQNISREVSTKHRNAALWRLLCLEHRVEASDLMTYWEIMDDMMDLSIVSAVVLLELLYDYQVRKLKTWEKNRHYPGVSNDIYRLEYDDQPGGYRDVCASALINEAIDVLQEEAERLVRLEEHEENL</sequence>
<dbReference type="Proteomes" id="UP000230821">
    <property type="component" value="Unassembled WGS sequence"/>
</dbReference>